<protein>
    <submittedName>
        <fullName evidence="2">Uncharacterized protein</fullName>
    </submittedName>
</protein>
<reference evidence="2 3" key="1">
    <citation type="journal article" date="2021" name="Sci. Rep.">
        <title>Phenotypic and genomic hallmarks of a novel, potentially pathogenic rapidly growing Mycobacterium species related to the Mycobacterium fortuitum complex.</title>
        <authorList>
            <person name="Gharbi R."/>
            <person name="Khanna V."/>
            <person name="Frigui W."/>
            <person name="Mhenni B."/>
            <person name="Brosch R."/>
            <person name="Mardassi H."/>
        </authorList>
    </citation>
    <scope>NUCLEOTIDE SEQUENCE [LARGE SCALE GENOMIC DNA]</scope>
    <source>
        <strain evidence="2 3">TNTM28</strain>
    </source>
</reference>
<proteinExistence type="predicted"/>
<comment type="caution">
    <text evidence="2">The sequence shown here is derived from an EMBL/GenBank/DDBJ whole genome shotgun (WGS) entry which is preliminary data.</text>
</comment>
<gene>
    <name evidence="2" type="ORF">FR943_16880</name>
</gene>
<organism evidence="2 3">
    <name type="scientific">[Mycobacterium] fortunisiensis</name>
    <dbReference type="NCBI Taxonomy" id="2600579"/>
    <lineage>
        <taxon>Bacteria</taxon>
        <taxon>Bacillati</taxon>
        <taxon>Actinomycetota</taxon>
        <taxon>Actinomycetes</taxon>
        <taxon>Mycobacteriales</taxon>
        <taxon>Mycobacteriaceae</taxon>
        <taxon>Mycolicibacterium</taxon>
    </lineage>
</organism>
<name>A0ABS6KPS1_9MYCO</name>
<keyword evidence="3" id="KW-1185">Reference proteome</keyword>
<dbReference type="RefSeq" id="WP_217159191.1">
    <property type="nucleotide sequence ID" value="NZ_VOMB01000020.1"/>
</dbReference>
<evidence type="ECO:0000313" key="3">
    <source>
        <dbReference type="Proteomes" id="UP000812982"/>
    </source>
</evidence>
<evidence type="ECO:0000313" key="2">
    <source>
        <dbReference type="EMBL" id="MBU9765515.1"/>
    </source>
</evidence>
<sequence>MSTHSRQAPAAALPPQRAGIARLDGAEAAGRPGGPGSGSVQASVSCGDLPGLARSMCYAAKGIKY</sequence>
<evidence type="ECO:0000256" key="1">
    <source>
        <dbReference type="SAM" id="MobiDB-lite"/>
    </source>
</evidence>
<dbReference type="EMBL" id="VOMB01000020">
    <property type="protein sequence ID" value="MBU9765515.1"/>
    <property type="molecule type" value="Genomic_DNA"/>
</dbReference>
<feature type="compositionally biased region" description="Low complexity" evidence="1">
    <location>
        <begin position="1"/>
        <end position="18"/>
    </location>
</feature>
<dbReference type="Proteomes" id="UP000812982">
    <property type="component" value="Unassembled WGS sequence"/>
</dbReference>
<feature type="region of interest" description="Disordered" evidence="1">
    <location>
        <begin position="1"/>
        <end position="50"/>
    </location>
</feature>
<accession>A0ABS6KPS1</accession>